<evidence type="ECO:0000256" key="2">
    <source>
        <dbReference type="ARBA" id="ARBA00022989"/>
    </source>
</evidence>
<dbReference type="EMBL" id="AMQN01007449">
    <property type="status" value="NOT_ANNOTATED_CDS"/>
    <property type="molecule type" value="Genomic_DNA"/>
</dbReference>
<gene>
    <name evidence="5" type="ORF">CAPTEDRAFT_123901</name>
</gene>
<dbReference type="AlphaFoldDB" id="R7USH4"/>
<dbReference type="InterPro" id="IPR007274">
    <property type="entry name" value="Cop_transporter"/>
</dbReference>
<evidence type="ECO:0000256" key="3">
    <source>
        <dbReference type="ARBA" id="ARBA00023136"/>
    </source>
</evidence>
<organism evidence="5">
    <name type="scientific">Capitella teleta</name>
    <name type="common">Polychaete worm</name>
    <dbReference type="NCBI Taxonomy" id="283909"/>
    <lineage>
        <taxon>Eukaryota</taxon>
        <taxon>Metazoa</taxon>
        <taxon>Spiralia</taxon>
        <taxon>Lophotrochozoa</taxon>
        <taxon>Annelida</taxon>
        <taxon>Polychaeta</taxon>
        <taxon>Sedentaria</taxon>
        <taxon>Scolecida</taxon>
        <taxon>Capitellidae</taxon>
        <taxon>Capitella</taxon>
    </lineage>
</organism>
<name>R7USH4_CAPTE</name>
<keyword evidence="4" id="KW-0187">Copper transport</keyword>
<keyword evidence="4" id="KW-0406">Ion transport</keyword>
<keyword evidence="1 4" id="KW-0812">Transmembrane</keyword>
<reference evidence="5 7" key="2">
    <citation type="journal article" date="2013" name="Nature">
        <title>Insights into bilaterian evolution from three spiralian genomes.</title>
        <authorList>
            <person name="Simakov O."/>
            <person name="Marletaz F."/>
            <person name="Cho S.J."/>
            <person name="Edsinger-Gonzales E."/>
            <person name="Havlak P."/>
            <person name="Hellsten U."/>
            <person name="Kuo D.H."/>
            <person name="Larsson T."/>
            <person name="Lv J."/>
            <person name="Arendt D."/>
            <person name="Savage R."/>
            <person name="Osoegawa K."/>
            <person name="de Jong P."/>
            <person name="Grimwood J."/>
            <person name="Chapman J.A."/>
            <person name="Shapiro H."/>
            <person name="Aerts A."/>
            <person name="Otillar R.P."/>
            <person name="Terry A.Y."/>
            <person name="Boore J.L."/>
            <person name="Grigoriev I.V."/>
            <person name="Lindberg D.R."/>
            <person name="Seaver E.C."/>
            <person name="Weisblat D.A."/>
            <person name="Putnam N.H."/>
            <person name="Rokhsar D.S."/>
        </authorList>
    </citation>
    <scope>NUCLEOTIDE SEQUENCE</scope>
    <source>
        <strain evidence="5 7">I ESC-2004</strain>
    </source>
</reference>
<evidence type="ECO:0000313" key="5">
    <source>
        <dbReference type="EMBL" id="ELU06366.1"/>
    </source>
</evidence>
<evidence type="ECO:0000313" key="7">
    <source>
        <dbReference type="Proteomes" id="UP000014760"/>
    </source>
</evidence>
<evidence type="ECO:0000256" key="1">
    <source>
        <dbReference type="ARBA" id="ARBA00022692"/>
    </source>
</evidence>
<sequence length="59" mass="7064">HILQTLLHFLQIFNSYCLMLVVMTYNIWLILSICLGASLGYYAFAWREREPHFDNDCCY</sequence>
<keyword evidence="2 4" id="KW-1133">Transmembrane helix</keyword>
<reference evidence="7" key="1">
    <citation type="submission" date="2012-12" db="EMBL/GenBank/DDBJ databases">
        <authorList>
            <person name="Hellsten U."/>
            <person name="Grimwood J."/>
            <person name="Chapman J.A."/>
            <person name="Shapiro H."/>
            <person name="Aerts A."/>
            <person name="Otillar R.P."/>
            <person name="Terry A.Y."/>
            <person name="Boore J.L."/>
            <person name="Simakov O."/>
            <person name="Marletaz F."/>
            <person name="Cho S.-J."/>
            <person name="Edsinger-Gonzales E."/>
            <person name="Havlak P."/>
            <person name="Kuo D.-H."/>
            <person name="Larsson T."/>
            <person name="Lv J."/>
            <person name="Arendt D."/>
            <person name="Savage R."/>
            <person name="Osoegawa K."/>
            <person name="de Jong P."/>
            <person name="Lindberg D.R."/>
            <person name="Seaver E.C."/>
            <person name="Weisblat D.A."/>
            <person name="Putnam N.H."/>
            <person name="Grigoriev I.V."/>
            <person name="Rokhsar D.S."/>
        </authorList>
    </citation>
    <scope>NUCLEOTIDE SEQUENCE</scope>
    <source>
        <strain evidence="7">I ESC-2004</strain>
    </source>
</reference>
<proteinExistence type="inferred from homology"/>
<dbReference type="HOGENOM" id="CLU_2967687_0_0_1"/>
<keyword evidence="4" id="KW-0186">Copper</keyword>
<keyword evidence="4" id="KW-0813">Transport</keyword>
<comment type="similarity">
    <text evidence="4">Belongs to the copper transporter (Ctr) (TC 1.A.56) family. SLC31A subfamily.</text>
</comment>
<dbReference type="Pfam" id="PF04145">
    <property type="entry name" value="Ctr"/>
    <property type="match status" value="1"/>
</dbReference>
<comment type="subcellular location">
    <subcellularLocation>
        <location evidence="4">Membrane</location>
        <topology evidence="4">Multi-pass membrane protein</topology>
    </subcellularLocation>
</comment>
<accession>R7USH4</accession>
<dbReference type="GO" id="GO:0005375">
    <property type="term" value="F:copper ion transmembrane transporter activity"/>
    <property type="evidence" value="ECO:0007669"/>
    <property type="project" value="UniProtKB-UniRule"/>
</dbReference>
<dbReference type="EnsemblMetazoa" id="CapteT123901">
    <property type="protein sequence ID" value="CapteP123901"/>
    <property type="gene ID" value="CapteG123901"/>
</dbReference>
<dbReference type="PANTHER" id="PTHR12483">
    <property type="entry name" value="SOLUTE CARRIER FAMILY 31 COPPER TRANSPORTERS"/>
    <property type="match status" value="1"/>
</dbReference>
<dbReference type="PANTHER" id="PTHR12483:SF115">
    <property type="entry name" value="COPPER TRANSPORT PROTEIN"/>
    <property type="match status" value="1"/>
</dbReference>
<feature type="transmembrane region" description="Helical" evidence="4">
    <location>
        <begin position="25"/>
        <end position="44"/>
    </location>
</feature>
<keyword evidence="7" id="KW-1185">Reference proteome</keyword>
<evidence type="ECO:0000256" key="4">
    <source>
        <dbReference type="RuleBase" id="RU367022"/>
    </source>
</evidence>
<feature type="non-terminal residue" evidence="5">
    <location>
        <position position="1"/>
    </location>
</feature>
<dbReference type="OrthoDB" id="161814at2759"/>
<protein>
    <recommendedName>
        <fullName evidence="4">Copper transport protein</fullName>
    </recommendedName>
</protein>
<dbReference type="EMBL" id="KB300721">
    <property type="protein sequence ID" value="ELU06366.1"/>
    <property type="molecule type" value="Genomic_DNA"/>
</dbReference>
<dbReference type="Proteomes" id="UP000014760">
    <property type="component" value="Unassembled WGS sequence"/>
</dbReference>
<dbReference type="GO" id="GO:0016020">
    <property type="term" value="C:membrane"/>
    <property type="evidence" value="ECO:0007669"/>
    <property type="project" value="UniProtKB-SubCell"/>
</dbReference>
<keyword evidence="3 4" id="KW-0472">Membrane</keyword>
<reference evidence="6" key="3">
    <citation type="submission" date="2015-06" db="UniProtKB">
        <authorList>
            <consortium name="EnsemblMetazoa"/>
        </authorList>
    </citation>
    <scope>IDENTIFICATION</scope>
</reference>
<evidence type="ECO:0000313" key="6">
    <source>
        <dbReference type="EnsemblMetazoa" id="CapteP123901"/>
    </source>
</evidence>
<dbReference type="OMA" id="YNIWLCT"/>